<evidence type="ECO:0000256" key="1">
    <source>
        <dbReference type="ARBA" id="ARBA00004245"/>
    </source>
</evidence>
<evidence type="ECO:0000256" key="13">
    <source>
        <dbReference type="SAM" id="Coils"/>
    </source>
</evidence>
<reference evidence="16" key="1">
    <citation type="journal article" date="2014" name="Nature">
        <title>Elephant shark genome provides unique insights into gnathostome evolution.</title>
        <authorList>
            <consortium name="International Elephant Shark Genome Sequencing Consortium"/>
            <person name="Venkatesh B."/>
            <person name="Lee A.P."/>
            <person name="Ravi V."/>
            <person name="Maurya A.K."/>
            <person name="Lian M.M."/>
            <person name="Swann J.B."/>
            <person name="Ohta Y."/>
            <person name="Flajnik M.F."/>
            <person name="Sutoh Y."/>
            <person name="Kasahara M."/>
            <person name="Hoon S."/>
            <person name="Gangu V."/>
            <person name="Roy S.W."/>
            <person name="Irimia M."/>
            <person name="Korzh V."/>
            <person name="Kondrychyn I."/>
            <person name="Lim Z.W."/>
            <person name="Tay B.H."/>
            <person name="Tohari S."/>
            <person name="Kong K.W."/>
            <person name="Ho S."/>
            <person name="Lorente-Galdos B."/>
            <person name="Quilez J."/>
            <person name="Marques-Bonet T."/>
            <person name="Raney B.J."/>
            <person name="Ingham P.W."/>
            <person name="Tay A."/>
            <person name="Hillier L.W."/>
            <person name="Minx P."/>
            <person name="Boehm T."/>
            <person name="Wilson R.K."/>
            <person name="Brenner S."/>
            <person name="Warren W.C."/>
        </authorList>
    </citation>
    <scope>NUCLEOTIDE SEQUENCE</scope>
    <source>
        <tissue evidence="16">Brain</tissue>
    </source>
</reference>
<evidence type="ECO:0000313" key="16">
    <source>
        <dbReference type="EMBL" id="AFP00596.1"/>
    </source>
</evidence>
<keyword evidence="9" id="KW-0966">Cell projection</keyword>
<dbReference type="FunFam" id="1.20.5.1160:FF:000001">
    <property type="entry name" value="Keratin type II"/>
    <property type="match status" value="1"/>
</dbReference>
<dbReference type="Gene3D" id="1.20.5.1160">
    <property type="entry name" value="Vasodilator-stimulated phosphoprotein"/>
    <property type="match status" value="1"/>
</dbReference>
<dbReference type="Pfam" id="PF00038">
    <property type="entry name" value="Filament"/>
    <property type="match status" value="1"/>
</dbReference>
<dbReference type="SMART" id="SM01391">
    <property type="entry name" value="Filament"/>
    <property type="match status" value="1"/>
</dbReference>
<keyword evidence="5 12" id="KW-0403">Intermediate filament</keyword>
<dbReference type="InterPro" id="IPR039008">
    <property type="entry name" value="IF_rod_dom"/>
</dbReference>
<name>V9KQL9_CALMI</name>
<dbReference type="Gene3D" id="1.20.5.170">
    <property type="match status" value="1"/>
</dbReference>
<evidence type="ECO:0000256" key="11">
    <source>
        <dbReference type="ARBA" id="ARBA00061646"/>
    </source>
</evidence>
<evidence type="ECO:0000256" key="6">
    <source>
        <dbReference type="ARBA" id="ARBA00022990"/>
    </source>
</evidence>
<dbReference type="SUPFAM" id="SSF64593">
    <property type="entry name" value="Intermediate filament protein, coiled coil region"/>
    <property type="match status" value="2"/>
</dbReference>
<dbReference type="AlphaFoldDB" id="V9KQL9"/>
<evidence type="ECO:0000256" key="4">
    <source>
        <dbReference type="ARBA" id="ARBA00022490"/>
    </source>
</evidence>
<evidence type="ECO:0000256" key="7">
    <source>
        <dbReference type="ARBA" id="ARBA00023054"/>
    </source>
</evidence>
<evidence type="ECO:0000256" key="2">
    <source>
        <dbReference type="ARBA" id="ARBA00004489"/>
    </source>
</evidence>
<evidence type="ECO:0000256" key="5">
    <source>
        <dbReference type="ARBA" id="ARBA00022754"/>
    </source>
</evidence>
<feature type="domain" description="IF rod" evidence="15">
    <location>
        <begin position="89"/>
        <end position="399"/>
    </location>
</feature>
<sequence>MSTASYDSYFHSQRKRYGDSPVSRVYGGIQHSRSSIGSSIKPIRSTYSVQSFSGRKGHASPSMISALDTFDLSQASAVSSEFRTVRTQEKAQLQELNDRFASFIEKVHELEQQNKVLEAELSILRQKHGSPSRLKAIYEQEVRELRLALEEAKQDRQAAQGERSQLEEALRSLQVRYEEEVLAREDAEARLLEARKGADEAALGRAEVEKKIDCLVDEIAFLKKVHEEEIVELQAQIQYAHLSVEMEVAKPDLSSALREIRAQYEKVAAKNMQSAEEWYSSRFAVMTETAHKDNDAMKMAREDVVECRRQVKAKSLEIDAVRGMNEALERQLQELDEKQNGEIIGLQDNINQLENELRTTKNEMGRYLKEYQDLLNVKMALDIEIAAYRKLLEGEETRITYSNVGSMMSGYSQTHSTPMFGRSTYSLQSSSFLMPSRLVPYGSYSGSQAEEELAQVEETIEQTEAEEAQMQPPTDQAEETEGEGAEGEGSEEGGGEEEEEEEAGGEEEGGEEESEEKDEGVEGDDEQQEEESKNGAEETSKKEQEKK</sequence>
<feature type="compositionally biased region" description="Acidic residues" evidence="14">
    <location>
        <begin position="476"/>
        <end position="529"/>
    </location>
</feature>
<comment type="similarity">
    <text evidence="11 12">Belongs to the intermediate filament family.</text>
</comment>
<dbReference type="InterPro" id="IPR018039">
    <property type="entry name" value="IF_conserved"/>
</dbReference>
<feature type="coiled-coil region" evidence="13">
    <location>
        <begin position="93"/>
        <end position="225"/>
    </location>
</feature>
<dbReference type="FunFam" id="1.20.5.170:FF:000002">
    <property type="entry name" value="Type I keratin KA11"/>
    <property type="match status" value="1"/>
</dbReference>
<evidence type="ECO:0000256" key="10">
    <source>
        <dbReference type="ARBA" id="ARBA00033132"/>
    </source>
</evidence>
<dbReference type="Gene3D" id="1.20.5.500">
    <property type="entry name" value="Single helix bin"/>
    <property type="match status" value="1"/>
</dbReference>
<dbReference type="PANTHER" id="PTHR45652">
    <property type="entry name" value="GLIAL FIBRILLARY ACIDIC PROTEIN"/>
    <property type="match status" value="1"/>
</dbReference>
<dbReference type="OrthoDB" id="2441647at2759"/>
<keyword evidence="8" id="KW-0206">Cytoskeleton</keyword>
<dbReference type="GO" id="GO:0099160">
    <property type="term" value="C:postsynaptic intermediate filament cytoskeleton"/>
    <property type="evidence" value="ECO:0007669"/>
    <property type="project" value="TreeGrafter"/>
</dbReference>
<keyword evidence="4" id="KW-0963">Cytoplasm</keyword>
<keyword evidence="6" id="KW-0007">Acetylation</keyword>
<dbReference type="Pfam" id="PF04732">
    <property type="entry name" value="Filament_head"/>
    <property type="match status" value="1"/>
</dbReference>
<dbReference type="GO" id="GO:0033693">
    <property type="term" value="P:neurofilament bundle assembly"/>
    <property type="evidence" value="ECO:0007669"/>
    <property type="project" value="TreeGrafter"/>
</dbReference>
<dbReference type="PANTHER" id="PTHR45652:SF8">
    <property type="entry name" value="NEUROFILAMENT LIGHT POLYPEPTIDE"/>
    <property type="match status" value="1"/>
</dbReference>
<accession>V9KQL9</accession>
<feature type="region of interest" description="Disordered" evidence="14">
    <location>
        <begin position="463"/>
        <end position="547"/>
    </location>
</feature>
<dbReference type="EMBL" id="JW868078">
    <property type="protein sequence ID" value="AFP00596.1"/>
    <property type="molecule type" value="mRNA"/>
</dbReference>
<dbReference type="GO" id="GO:0005882">
    <property type="term" value="C:intermediate filament"/>
    <property type="evidence" value="ECO:0007669"/>
    <property type="project" value="UniProtKB-KW"/>
</dbReference>
<organism evidence="16">
    <name type="scientific">Callorhinchus milii</name>
    <name type="common">Ghost shark</name>
    <dbReference type="NCBI Taxonomy" id="7868"/>
    <lineage>
        <taxon>Eukaryota</taxon>
        <taxon>Metazoa</taxon>
        <taxon>Chordata</taxon>
        <taxon>Craniata</taxon>
        <taxon>Vertebrata</taxon>
        <taxon>Chondrichthyes</taxon>
        <taxon>Holocephali</taxon>
        <taxon>Chimaeriformes</taxon>
        <taxon>Callorhinchidae</taxon>
        <taxon>Callorhinchus</taxon>
    </lineage>
</organism>
<comment type="subcellular location">
    <subcellularLocation>
        <location evidence="2">Cell projection</location>
        <location evidence="2">Axon</location>
    </subcellularLocation>
    <subcellularLocation>
        <location evidence="1">Cytoplasm</location>
        <location evidence="1">Cytoskeleton</location>
    </subcellularLocation>
</comment>
<proteinExistence type="evidence at transcript level"/>
<dbReference type="PROSITE" id="PS00226">
    <property type="entry name" value="IF_ROD_1"/>
    <property type="match status" value="1"/>
</dbReference>
<dbReference type="GeneID" id="103172926"/>
<dbReference type="GO" id="GO:0005737">
    <property type="term" value="C:cytoplasm"/>
    <property type="evidence" value="ECO:0007669"/>
    <property type="project" value="TreeGrafter"/>
</dbReference>
<evidence type="ECO:0000256" key="12">
    <source>
        <dbReference type="RuleBase" id="RU000685"/>
    </source>
</evidence>
<dbReference type="InterPro" id="IPR006821">
    <property type="entry name" value="Intermed_filament_DNA-bd"/>
</dbReference>
<feature type="coiled-coil region" evidence="13">
    <location>
        <begin position="318"/>
        <end position="370"/>
    </location>
</feature>
<evidence type="ECO:0000256" key="3">
    <source>
        <dbReference type="ARBA" id="ARBA00019275"/>
    </source>
</evidence>
<evidence type="ECO:0000256" key="14">
    <source>
        <dbReference type="SAM" id="MobiDB-lite"/>
    </source>
</evidence>
<dbReference type="GO" id="GO:0099184">
    <property type="term" value="F:structural constituent of postsynaptic intermediate filament cytoskeleton"/>
    <property type="evidence" value="ECO:0007669"/>
    <property type="project" value="TreeGrafter"/>
</dbReference>
<dbReference type="InterPro" id="IPR050405">
    <property type="entry name" value="Intermediate_filament"/>
</dbReference>
<keyword evidence="7 13" id="KW-0175">Coiled coil</keyword>
<evidence type="ECO:0000259" key="15">
    <source>
        <dbReference type="PROSITE" id="PS51842"/>
    </source>
</evidence>
<dbReference type="GO" id="GO:0030424">
    <property type="term" value="C:axon"/>
    <property type="evidence" value="ECO:0007669"/>
    <property type="project" value="UniProtKB-SubCell"/>
</dbReference>
<feature type="compositionally biased region" description="Basic and acidic residues" evidence="14">
    <location>
        <begin position="530"/>
        <end position="547"/>
    </location>
</feature>
<dbReference type="FunFam" id="1.20.5.500:FF:000001">
    <property type="entry name" value="Type II keratin 23"/>
    <property type="match status" value="1"/>
</dbReference>
<dbReference type="KEGG" id="cmk:103172926"/>
<dbReference type="PROSITE" id="PS51842">
    <property type="entry name" value="IF_ROD_2"/>
    <property type="match status" value="1"/>
</dbReference>
<evidence type="ECO:0000256" key="9">
    <source>
        <dbReference type="ARBA" id="ARBA00023273"/>
    </source>
</evidence>
<evidence type="ECO:0000256" key="8">
    <source>
        <dbReference type="ARBA" id="ARBA00023212"/>
    </source>
</evidence>
<protein>
    <recommendedName>
        <fullName evidence="3">Neurofilament light polypeptide</fullName>
    </recommendedName>
    <alternativeName>
        <fullName evidence="10">Neurofilament triplet L protein</fullName>
    </alternativeName>
</protein>